<proteinExistence type="predicted"/>
<dbReference type="AlphaFoldDB" id="A0AB34KU66"/>
<gene>
    <name evidence="1" type="ORF">WHR41_02506</name>
</gene>
<keyword evidence="2" id="KW-1185">Reference proteome</keyword>
<dbReference type="EMBL" id="JAAQHG020000006">
    <property type="protein sequence ID" value="KAL1588599.1"/>
    <property type="molecule type" value="Genomic_DNA"/>
</dbReference>
<evidence type="ECO:0000313" key="2">
    <source>
        <dbReference type="Proteomes" id="UP000803884"/>
    </source>
</evidence>
<comment type="caution">
    <text evidence="1">The sequence shown here is derived from an EMBL/GenBank/DDBJ whole genome shotgun (WGS) entry which is preliminary data.</text>
</comment>
<dbReference type="Proteomes" id="UP000803884">
    <property type="component" value="Unassembled WGS sequence"/>
</dbReference>
<name>A0AB34KU66_9PEZI</name>
<accession>A0AB34KU66</accession>
<organism evidence="1 2">
    <name type="scientific">Cladosporium halotolerans</name>
    <dbReference type="NCBI Taxonomy" id="1052096"/>
    <lineage>
        <taxon>Eukaryota</taxon>
        <taxon>Fungi</taxon>
        <taxon>Dikarya</taxon>
        <taxon>Ascomycota</taxon>
        <taxon>Pezizomycotina</taxon>
        <taxon>Dothideomycetes</taxon>
        <taxon>Dothideomycetidae</taxon>
        <taxon>Cladosporiales</taxon>
        <taxon>Cladosporiaceae</taxon>
        <taxon>Cladosporium</taxon>
    </lineage>
</organism>
<evidence type="ECO:0000313" key="1">
    <source>
        <dbReference type="EMBL" id="KAL1588599.1"/>
    </source>
</evidence>
<protein>
    <submittedName>
        <fullName evidence="1">Uncharacterized protein</fullName>
    </submittedName>
</protein>
<reference evidence="1 2" key="1">
    <citation type="journal article" date="2020" name="Microbiol. Resour. Announc.">
        <title>Draft Genome Sequence of a Cladosporium Species Isolated from the Mesophotic Ascidian Didemnum maculosum.</title>
        <authorList>
            <person name="Gioti A."/>
            <person name="Siaperas R."/>
            <person name="Nikolaivits E."/>
            <person name="Le Goff G."/>
            <person name="Ouazzani J."/>
            <person name="Kotoulas G."/>
            <person name="Topakas E."/>
        </authorList>
    </citation>
    <scope>NUCLEOTIDE SEQUENCE [LARGE SCALE GENOMIC DNA]</scope>
    <source>
        <strain evidence="1 2">TM138-S3</strain>
    </source>
</reference>
<dbReference type="GeneID" id="96003950"/>
<dbReference type="RefSeq" id="XP_069231704.1">
    <property type="nucleotide sequence ID" value="XM_069371112.1"/>
</dbReference>
<sequence length="487" mass="51999">MVQFKSLIYTPICTAALAAAAAPSIKLESFRDVLNLTSGFDPVKAAYWTGLPHHRRTPFAVSPDGKTGYIAYLDASGTDVHVQHIEPSSMTPKGPDVTIPGLKEAGGLVAHDHGFALLGNEAIPSSVANAPPDNTPVPAIYRYKNGKQVWKTFVAGPGVHESDGLAMSPDMNGDLVWSEEAQLYGAYFVITSYTGASKGHFGDSIEYVDDSGELQTITGATSAWGCSHNTGIAFEAADEPPFASICAEDQGAIWLNTKTQGMGNNGIKVSNENTTNGASGEPMGGMSGSYSSLARFDNSSSYIFAWVSRGSIDLTENDWMGEGYTHTLNRTNGRRVAIAMFSDKETKVSPQASSEVGAADGDSQVNWVTPTEDPDRSNAHVATFDDHYALVSWEEIESPACEFIAMGCGGTFTGTYFQLVDKDGQKVGEPVKSMDTYVAGDMVTLNDGRICWPYVNMAWSLDKGDVYSGVEGQKTASSMSFACMSLE</sequence>